<dbReference type="EMBL" id="BBNY01000076">
    <property type="protein sequence ID" value="GAL90641.1"/>
    <property type="molecule type" value="Genomic_DNA"/>
</dbReference>
<name>A0A090W1G5_9FLAO</name>
<comment type="similarity">
    <text evidence="1">Belongs to the polysaccharide synthase family.</text>
</comment>
<proteinExistence type="inferred from homology"/>
<dbReference type="Pfam" id="PF02719">
    <property type="entry name" value="Polysacc_synt_2"/>
    <property type="match status" value="1"/>
</dbReference>
<dbReference type="Gene3D" id="3.40.50.720">
    <property type="entry name" value="NAD(P)-binding Rossmann-like Domain"/>
    <property type="match status" value="2"/>
</dbReference>
<keyword evidence="2" id="KW-1133">Transmembrane helix</keyword>
<dbReference type="InterPro" id="IPR036291">
    <property type="entry name" value="NAD(P)-bd_dom_sf"/>
</dbReference>
<dbReference type="PANTHER" id="PTHR43318:SF1">
    <property type="entry name" value="POLYSACCHARIDE BIOSYNTHESIS PROTEIN EPSC-RELATED"/>
    <property type="match status" value="1"/>
</dbReference>
<sequence>MIKNYFTYYSQKFASRWLVFGIDLAIVLATFFMAYFVRFNFTLNFDLNQFLIQVPILLAIASLSFLVVGSFKSVIRHTGFTDVVNVFKAVALMAFLTTLIILINTATNFIPGFTIPKSIIVFHALLSFVALCGLRLVFKIAYNHLKGTLIDTRNVMIYGAGDSGIVTYNALINNTKVNYNTLFFIDDDVKKRGKLINGIRILPLNDINETFIKHNNIDEIIVASQSIDTSKIISLVDSLIDFDVKIKKVPPIEDWINGEFSSNQIKQFEIEDLLGRPPINIDNPNLLNEFNGETVLVTGAAGSIGSELVKQLSNFNLKKLILVDQAESALYDVQQDLKRDGKYNYTAIVADIRDGLRIDTIFQQEKPTMVFHAAAYKHVPLMEKSPYEAIKINVNGTKLLADTASRYNVKKFVFVSTDKAVNPTSVMGATKRMAEMYISCLQKESKTKFITTRFGNVLGSNGSVIPLFKKQIEKGGPLTLTHKEITRYFMTIPEAAQLVLEAGTMGKGGEIFIFDMGESVKIYDLAKNMIKLSGLKFPEDIDIEITGLRPGEKLYEELLANGENTLSTYHKKILISKTRELDYENVKAEIEELCITNRFQNNNIVLKMKNLIPEYKSNNSDYERFDKRVQIYKKAKSIISKGKTFDNKSSVNL</sequence>
<evidence type="ECO:0000313" key="5">
    <source>
        <dbReference type="EMBL" id="GAL70781.1"/>
    </source>
</evidence>
<feature type="transmembrane region" description="Helical" evidence="2">
    <location>
        <begin position="119"/>
        <end position="138"/>
    </location>
</feature>
<dbReference type="InterPro" id="IPR003869">
    <property type="entry name" value="Polysac_CapD-like"/>
</dbReference>
<dbReference type="PANTHER" id="PTHR43318">
    <property type="entry name" value="UDP-N-ACETYLGLUCOSAMINE 4,6-DEHYDRATASE"/>
    <property type="match status" value="1"/>
</dbReference>
<gene>
    <name evidence="4" type="ORF">JCM19301_2236</name>
    <name evidence="5" type="ORF">JCM19302_2503</name>
    <name evidence="6" type="ORF">JCM19538_406</name>
</gene>
<feature type="transmembrane region" description="Helical" evidence="2">
    <location>
        <begin position="17"/>
        <end position="38"/>
    </location>
</feature>
<comment type="caution">
    <text evidence="5">The sequence shown here is derived from an EMBL/GenBank/DDBJ whole genome shotgun (WGS) entry which is preliminary data.</text>
</comment>
<feature type="domain" description="Polysaccharide biosynthesis protein CapD-like" evidence="3">
    <location>
        <begin position="295"/>
        <end position="576"/>
    </location>
</feature>
<dbReference type="SUPFAM" id="SSF51735">
    <property type="entry name" value="NAD(P)-binding Rossmann-fold domains"/>
    <property type="match status" value="1"/>
</dbReference>
<dbReference type="EMBL" id="BBNR01000007">
    <property type="protein sequence ID" value="GAL67071.1"/>
    <property type="molecule type" value="Genomic_DNA"/>
</dbReference>
<feature type="transmembrane region" description="Helical" evidence="2">
    <location>
        <begin position="50"/>
        <end position="71"/>
    </location>
</feature>
<evidence type="ECO:0000256" key="2">
    <source>
        <dbReference type="SAM" id="Phobius"/>
    </source>
</evidence>
<keyword evidence="8" id="KW-1185">Reference proteome</keyword>
<accession>A0A090W1G5</accession>
<feature type="transmembrane region" description="Helical" evidence="2">
    <location>
        <begin position="83"/>
        <end position="107"/>
    </location>
</feature>
<reference evidence="8" key="1">
    <citation type="journal article" date="2014" name="Genome Announc.">
        <title>Draft Genome Sequence of Marine Flavobacterium Jejuia pallidilutea Strain 11shimoA1 and Pigmentation Mutants.</title>
        <authorList>
            <person name="Takatani N."/>
            <person name="Nakanishi M."/>
            <person name="Meirelles P."/>
            <person name="Mino S."/>
            <person name="Suda W."/>
            <person name="Oshima K."/>
            <person name="Hattori M."/>
            <person name="Ohkuma M."/>
            <person name="Hosokawa M."/>
            <person name="Miyashita K."/>
            <person name="Thompson F.L."/>
            <person name="Niwa A."/>
            <person name="Sawabe T."/>
            <person name="Sawabe T."/>
        </authorList>
    </citation>
    <scope>NUCLEOTIDE SEQUENCE [LARGE SCALE GENOMIC DNA]</scope>
    <source>
        <strain evidence="8">JCM 19538</strain>
    </source>
</reference>
<dbReference type="Proteomes" id="UP000030184">
    <property type="component" value="Unassembled WGS sequence"/>
</dbReference>
<evidence type="ECO:0000313" key="4">
    <source>
        <dbReference type="EMBL" id="GAL67071.1"/>
    </source>
</evidence>
<evidence type="ECO:0000313" key="6">
    <source>
        <dbReference type="EMBL" id="GAL90641.1"/>
    </source>
</evidence>
<keyword evidence="2" id="KW-0812">Transmembrane</keyword>
<dbReference type="SUPFAM" id="SSF53335">
    <property type="entry name" value="S-adenosyl-L-methionine-dependent methyltransferases"/>
    <property type="match status" value="1"/>
</dbReference>
<evidence type="ECO:0000313" key="8">
    <source>
        <dbReference type="Proteomes" id="UP000030184"/>
    </source>
</evidence>
<dbReference type="InterPro" id="IPR051203">
    <property type="entry name" value="Polysaccharide_Synthase-Rel"/>
</dbReference>
<dbReference type="Proteomes" id="UP000029646">
    <property type="component" value="Unassembled WGS sequence"/>
</dbReference>
<dbReference type="eggNOG" id="COG1086">
    <property type="taxonomic scope" value="Bacteria"/>
</dbReference>
<dbReference type="OrthoDB" id="9803111at2"/>
<evidence type="ECO:0000256" key="1">
    <source>
        <dbReference type="ARBA" id="ARBA00007430"/>
    </source>
</evidence>
<evidence type="ECO:0000313" key="7">
    <source>
        <dbReference type="Proteomes" id="UP000029646"/>
    </source>
</evidence>
<dbReference type="STRING" id="504487.JCM19538_406"/>
<keyword evidence="2" id="KW-0472">Membrane</keyword>
<protein>
    <submittedName>
        <fullName evidence="5">UDP-N-acetylglucosamine 4,6-dehydratase</fullName>
    </submittedName>
</protein>
<dbReference type="EMBL" id="BBNS01000007">
    <property type="protein sequence ID" value="GAL70781.1"/>
    <property type="molecule type" value="Genomic_DNA"/>
</dbReference>
<organism evidence="5 7">
    <name type="scientific">Jejuia pallidilutea</name>
    <dbReference type="NCBI Taxonomy" id="504487"/>
    <lineage>
        <taxon>Bacteria</taxon>
        <taxon>Pseudomonadati</taxon>
        <taxon>Bacteroidota</taxon>
        <taxon>Flavobacteriia</taxon>
        <taxon>Flavobacteriales</taxon>
        <taxon>Flavobacteriaceae</taxon>
        <taxon>Jejuia</taxon>
    </lineage>
</organism>
<dbReference type="RefSeq" id="WP_042243454.1">
    <property type="nucleotide sequence ID" value="NZ_BBNR01000007.1"/>
</dbReference>
<dbReference type="Pfam" id="PF13727">
    <property type="entry name" value="CoA_binding_3"/>
    <property type="match status" value="1"/>
</dbReference>
<dbReference type="CDD" id="cd05237">
    <property type="entry name" value="UDP_invert_4-6DH_SDR_e"/>
    <property type="match status" value="1"/>
</dbReference>
<dbReference type="InterPro" id="IPR029063">
    <property type="entry name" value="SAM-dependent_MTases_sf"/>
</dbReference>
<evidence type="ECO:0000259" key="3">
    <source>
        <dbReference type="Pfam" id="PF02719"/>
    </source>
</evidence>
<dbReference type="AlphaFoldDB" id="A0A090W1G5"/>
<dbReference type="Proteomes" id="UP000029641">
    <property type="component" value="Unassembled WGS sequence"/>
</dbReference>